<dbReference type="STRING" id="994573.T472_0216650"/>
<reference evidence="1 2" key="1">
    <citation type="journal article" date="2014" name="Genome Announc.">
        <title>Genome Sequence of Youngiibacter fragilis, the Type Strain of the Genus Youngiibacter.</title>
        <authorList>
            <person name="Wawrik C.B."/>
            <person name="Callaghan A.V."/>
            <person name="Stamps B.W."/>
            <person name="Wawrik B."/>
        </authorList>
    </citation>
    <scope>NUCLEOTIDE SEQUENCE [LARGE SCALE GENOMIC DNA]</scope>
    <source>
        <strain evidence="1 2">232.1</strain>
    </source>
</reference>
<protein>
    <recommendedName>
        <fullName evidence="3">SOUL heme-binding protein</fullName>
    </recommendedName>
</protein>
<dbReference type="InterPro" id="IPR006917">
    <property type="entry name" value="SOUL_heme-bd"/>
</dbReference>
<dbReference type="RefSeq" id="WP_023386334.1">
    <property type="nucleotide sequence ID" value="NZ_AXUN02000209.1"/>
</dbReference>
<dbReference type="InterPro" id="IPR011256">
    <property type="entry name" value="Reg_factor_effector_dom_sf"/>
</dbReference>
<dbReference type="PANTHER" id="PTHR11220">
    <property type="entry name" value="HEME-BINDING PROTEIN-RELATED"/>
    <property type="match status" value="1"/>
</dbReference>
<sequence length="174" mass="19850">MSRYETAPYTVLIKEDNFELRQYDTYYTAAVEETSLNGSSGFNTIFDYISGNNEEQKKISMTTPVFNEMGKQTATTEFVMPSTLTGDTLPLPVNKRIRIKKNDPRLAASVTFSGTVSDSKIRDYEKKLIEWISKNGLNPTGNFYLARYNPPFIPPFLRRNEVLIDIIKDNAPQI</sequence>
<dbReference type="Gene3D" id="3.20.80.10">
    <property type="entry name" value="Regulatory factor, effector binding domain"/>
    <property type="match status" value="1"/>
</dbReference>
<dbReference type="EMBL" id="AXUN02000209">
    <property type="protein sequence ID" value="ETA79489.1"/>
    <property type="molecule type" value="Genomic_DNA"/>
</dbReference>
<dbReference type="AlphaFoldDB" id="V7I2S2"/>
<dbReference type="PANTHER" id="PTHR11220:SF58">
    <property type="entry name" value="SOUL HEME-BINDING FAMILY PROTEIN"/>
    <property type="match status" value="1"/>
</dbReference>
<dbReference type="Proteomes" id="UP000017747">
    <property type="component" value="Unassembled WGS sequence"/>
</dbReference>
<evidence type="ECO:0000313" key="2">
    <source>
        <dbReference type="Proteomes" id="UP000017747"/>
    </source>
</evidence>
<dbReference type="PATRIC" id="fig|994573.3.peg.3155"/>
<dbReference type="Pfam" id="PF04832">
    <property type="entry name" value="SOUL"/>
    <property type="match status" value="1"/>
</dbReference>
<proteinExistence type="predicted"/>
<organism evidence="1 2">
    <name type="scientific">Youngiibacter fragilis 232.1</name>
    <dbReference type="NCBI Taxonomy" id="994573"/>
    <lineage>
        <taxon>Bacteria</taxon>
        <taxon>Bacillati</taxon>
        <taxon>Bacillota</taxon>
        <taxon>Clostridia</taxon>
        <taxon>Eubacteriales</taxon>
        <taxon>Clostridiaceae</taxon>
        <taxon>Youngiibacter</taxon>
    </lineage>
</organism>
<name>V7I2S2_9CLOT</name>
<accession>V7I2S2</accession>
<dbReference type="eggNOG" id="COG3449">
    <property type="taxonomic scope" value="Bacteria"/>
</dbReference>
<comment type="caution">
    <text evidence="1">The sequence shown here is derived from an EMBL/GenBank/DDBJ whole genome shotgun (WGS) entry which is preliminary data.</text>
</comment>
<gene>
    <name evidence="1" type="ORF">T472_0216650</name>
</gene>
<dbReference type="SUPFAM" id="SSF55136">
    <property type="entry name" value="Probable bacterial effector-binding domain"/>
    <property type="match status" value="1"/>
</dbReference>
<evidence type="ECO:0008006" key="3">
    <source>
        <dbReference type="Google" id="ProtNLM"/>
    </source>
</evidence>
<evidence type="ECO:0000313" key="1">
    <source>
        <dbReference type="EMBL" id="ETA79489.1"/>
    </source>
</evidence>
<dbReference type="OrthoDB" id="2156220at2"/>
<keyword evidence="2" id="KW-1185">Reference proteome</keyword>